<feature type="transmembrane region" description="Helical" evidence="1">
    <location>
        <begin position="156"/>
        <end position="183"/>
    </location>
</feature>
<evidence type="ECO:0000256" key="1">
    <source>
        <dbReference type="SAM" id="Phobius"/>
    </source>
</evidence>
<dbReference type="GO" id="GO:0140359">
    <property type="term" value="F:ABC-type transporter activity"/>
    <property type="evidence" value="ECO:0007669"/>
    <property type="project" value="InterPro"/>
</dbReference>
<feature type="transmembrane region" description="Helical" evidence="1">
    <location>
        <begin position="288"/>
        <end position="310"/>
    </location>
</feature>
<dbReference type="PANTHER" id="PTHR37305:SF1">
    <property type="entry name" value="MEMBRANE PROTEIN"/>
    <property type="match status" value="1"/>
</dbReference>
<dbReference type="AlphaFoldDB" id="A0A8E2LDW3"/>
<comment type="caution">
    <text evidence="2">The sequence shown here is derived from an EMBL/GenBank/DDBJ whole genome shotgun (WGS) entry which is preliminary data.</text>
</comment>
<feature type="transmembrane region" description="Helical" evidence="1">
    <location>
        <begin position="203"/>
        <end position="225"/>
    </location>
</feature>
<keyword evidence="1" id="KW-0812">Transmembrane</keyword>
<dbReference type="Proteomes" id="UP000189761">
    <property type="component" value="Unassembled WGS sequence"/>
</dbReference>
<proteinExistence type="predicted"/>
<dbReference type="Pfam" id="PF12679">
    <property type="entry name" value="ABC2_membrane_2"/>
    <property type="match status" value="1"/>
</dbReference>
<evidence type="ECO:0000313" key="3">
    <source>
        <dbReference type="Proteomes" id="UP000189761"/>
    </source>
</evidence>
<organism evidence="2 3">
    <name type="scientific">Heyndrickxia oleronia</name>
    <dbReference type="NCBI Taxonomy" id="38875"/>
    <lineage>
        <taxon>Bacteria</taxon>
        <taxon>Bacillati</taxon>
        <taxon>Bacillota</taxon>
        <taxon>Bacilli</taxon>
        <taxon>Bacillales</taxon>
        <taxon>Bacillaceae</taxon>
        <taxon>Heyndrickxia</taxon>
    </lineage>
</organism>
<evidence type="ECO:0000313" key="2">
    <source>
        <dbReference type="EMBL" id="OOP67087.1"/>
    </source>
</evidence>
<dbReference type="RefSeq" id="WP_078110822.1">
    <property type="nucleotide sequence ID" value="NZ_CP065424.1"/>
</dbReference>
<keyword evidence="3" id="KW-1185">Reference proteome</keyword>
<feature type="transmembrane region" description="Helical" evidence="1">
    <location>
        <begin position="237"/>
        <end position="258"/>
    </location>
</feature>
<gene>
    <name evidence="2" type="ORF">BWZ43_17575</name>
</gene>
<feature type="transmembrane region" description="Helical" evidence="1">
    <location>
        <begin position="112"/>
        <end position="135"/>
    </location>
</feature>
<accession>A0A8E2LDW3</accession>
<dbReference type="GO" id="GO:0005886">
    <property type="term" value="C:plasma membrane"/>
    <property type="evidence" value="ECO:0007669"/>
    <property type="project" value="UniProtKB-SubCell"/>
</dbReference>
<dbReference type="EMBL" id="MTLA01000232">
    <property type="protein sequence ID" value="OOP67087.1"/>
    <property type="molecule type" value="Genomic_DNA"/>
</dbReference>
<sequence>MLKLVYNEWIKIFKRVGTYVMIALVLIGVIGNGALTKYYESKVQQPSNKEWRAGITQQIKADEQNLKDLPKSEDKMKKYYEQKIEINQYRLDHNIPPSDQSNGYTFISDNTMLISFVGLFTIIIAAGIVASEFGWGTIKLLLIRPINRWKILLSKYITVLLFGILLLAILFASSGILGFILFGNEGDHIHLAFSNGHVVEQNMILYLMKTYLLSSLDVIMLTTMAFMISAVFRNSSLAIGISIFLLLMGGNVTALIAMKYEWAKYILFANTNLMQYFDGTPLVSGMTLGFSIIMLLIYFIIFMLLAFGIFTKRDVAA</sequence>
<reference evidence="2 3" key="1">
    <citation type="submission" date="2017-01" db="EMBL/GenBank/DDBJ databases">
        <title>Draft genome sequence of Bacillus oleronius.</title>
        <authorList>
            <person name="Allam M."/>
        </authorList>
    </citation>
    <scope>NUCLEOTIDE SEQUENCE [LARGE SCALE GENOMIC DNA]</scope>
    <source>
        <strain evidence="2 3">DSM 9356</strain>
    </source>
</reference>
<keyword evidence="1" id="KW-0472">Membrane</keyword>
<name>A0A8E2LDW3_9BACI</name>
<protein>
    <recommendedName>
        <fullName evidence="4">ABC transporter</fullName>
    </recommendedName>
</protein>
<evidence type="ECO:0008006" key="4">
    <source>
        <dbReference type="Google" id="ProtNLM"/>
    </source>
</evidence>
<keyword evidence="1" id="KW-1133">Transmembrane helix</keyword>
<feature type="transmembrane region" description="Helical" evidence="1">
    <location>
        <begin position="12"/>
        <end position="35"/>
    </location>
</feature>
<dbReference type="PANTHER" id="PTHR37305">
    <property type="entry name" value="INTEGRAL MEMBRANE PROTEIN-RELATED"/>
    <property type="match status" value="1"/>
</dbReference>